<sequence length="236" mass="27263">MKTNEIEQTKLVLMRALVEKQDPSSKEVDDLTIRRFLRDRDLDVEKASSMFLKFQKWRKSFVPNGSISPVEIPNELAHDKIFLQGSDKEGRPIAVVFGARHLQNKDLEEFKRFVVYTFDKITARIPPGQEKFDIIVDLEGCGFANLDVRGYIVALSILQDYYPESLEKLFILHSPSYVVVKALWKAVSPFLHNKTKKKLTFVEDKKIKSTLLKYIEESQIPEKYGGKQTLVPFHEA</sequence>
<dbReference type="InterPro" id="IPR036865">
    <property type="entry name" value="CRAL-TRIO_dom_sf"/>
</dbReference>
<evidence type="ECO:0000313" key="2">
    <source>
        <dbReference type="EMBL" id="KAJ4826932.1"/>
    </source>
</evidence>
<keyword evidence="3" id="KW-1185">Reference proteome</keyword>
<evidence type="ECO:0000313" key="3">
    <source>
        <dbReference type="Proteomes" id="UP001141552"/>
    </source>
</evidence>
<reference evidence="2" key="2">
    <citation type="journal article" date="2023" name="Plants (Basel)">
        <title>Annotation of the Turnera subulata (Passifloraceae) Draft Genome Reveals the S-Locus Evolved after the Divergence of Turneroideae from Passifloroideae in a Stepwise Manner.</title>
        <authorList>
            <person name="Henning P.M."/>
            <person name="Roalson E.H."/>
            <person name="Mir W."/>
            <person name="McCubbin A.G."/>
            <person name="Shore J.S."/>
        </authorList>
    </citation>
    <scope>NUCLEOTIDE SEQUENCE</scope>
    <source>
        <strain evidence="2">F60SS</strain>
    </source>
</reference>
<dbReference type="InterPro" id="IPR001251">
    <property type="entry name" value="CRAL-TRIO_dom"/>
</dbReference>
<dbReference type="Pfam" id="PF00650">
    <property type="entry name" value="CRAL_TRIO"/>
    <property type="match status" value="1"/>
</dbReference>
<dbReference type="PROSITE" id="PS50191">
    <property type="entry name" value="CRAL_TRIO"/>
    <property type="match status" value="1"/>
</dbReference>
<proteinExistence type="predicted"/>
<reference evidence="2" key="1">
    <citation type="submission" date="2022-02" db="EMBL/GenBank/DDBJ databases">
        <authorList>
            <person name="Henning P.M."/>
            <person name="McCubbin A.G."/>
            <person name="Shore J.S."/>
        </authorList>
    </citation>
    <scope>NUCLEOTIDE SEQUENCE</scope>
    <source>
        <strain evidence="2">F60SS</strain>
        <tissue evidence="2">Leaves</tissue>
    </source>
</reference>
<dbReference type="OrthoDB" id="1434354at2759"/>
<dbReference type="SUPFAM" id="SSF46938">
    <property type="entry name" value="CRAL/TRIO N-terminal domain"/>
    <property type="match status" value="1"/>
</dbReference>
<evidence type="ECO:0000259" key="1">
    <source>
        <dbReference type="PROSITE" id="PS50191"/>
    </source>
</evidence>
<dbReference type="SMART" id="SM00516">
    <property type="entry name" value="SEC14"/>
    <property type="match status" value="1"/>
</dbReference>
<name>A0A9Q0F8W7_9ROSI</name>
<dbReference type="PANTHER" id="PTHR46277">
    <property type="entry name" value="OS03G0850700 PROTEIN"/>
    <property type="match status" value="1"/>
</dbReference>
<protein>
    <recommendedName>
        <fullName evidence="1">CRAL-TRIO domain-containing protein</fullName>
    </recommendedName>
</protein>
<dbReference type="SUPFAM" id="SSF52087">
    <property type="entry name" value="CRAL/TRIO domain"/>
    <property type="match status" value="1"/>
</dbReference>
<dbReference type="CDD" id="cd00170">
    <property type="entry name" value="SEC14"/>
    <property type="match status" value="1"/>
</dbReference>
<dbReference type="Gene3D" id="3.40.525.10">
    <property type="entry name" value="CRAL-TRIO lipid binding domain"/>
    <property type="match status" value="1"/>
</dbReference>
<dbReference type="Proteomes" id="UP001141552">
    <property type="component" value="Unassembled WGS sequence"/>
</dbReference>
<comment type="caution">
    <text evidence="2">The sequence shown here is derived from an EMBL/GenBank/DDBJ whole genome shotgun (WGS) entry which is preliminary data.</text>
</comment>
<dbReference type="PANTHER" id="PTHR46277:SF19">
    <property type="entry name" value="RANDOM SLUG PROTEIN 5-LIKE"/>
    <property type="match status" value="1"/>
</dbReference>
<dbReference type="EMBL" id="JAKUCV010006543">
    <property type="protein sequence ID" value="KAJ4826932.1"/>
    <property type="molecule type" value="Genomic_DNA"/>
</dbReference>
<accession>A0A9Q0F8W7</accession>
<organism evidence="2 3">
    <name type="scientific">Turnera subulata</name>
    <dbReference type="NCBI Taxonomy" id="218843"/>
    <lineage>
        <taxon>Eukaryota</taxon>
        <taxon>Viridiplantae</taxon>
        <taxon>Streptophyta</taxon>
        <taxon>Embryophyta</taxon>
        <taxon>Tracheophyta</taxon>
        <taxon>Spermatophyta</taxon>
        <taxon>Magnoliopsida</taxon>
        <taxon>eudicotyledons</taxon>
        <taxon>Gunneridae</taxon>
        <taxon>Pentapetalae</taxon>
        <taxon>rosids</taxon>
        <taxon>fabids</taxon>
        <taxon>Malpighiales</taxon>
        <taxon>Passifloraceae</taxon>
        <taxon>Turnera</taxon>
    </lineage>
</organism>
<gene>
    <name evidence="2" type="ORF">Tsubulata_049234</name>
</gene>
<dbReference type="AlphaFoldDB" id="A0A9Q0F8W7"/>
<feature type="domain" description="CRAL-TRIO" evidence="1">
    <location>
        <begin position="69"/>
        <end position="232"/>
    </location>
</feature>
<dbReference type="InterPro" id="IPR036273">
    <property type="entry name" value="CRAL/TRIO_N_dom_sf"/>
</dbReference>